<evidence type="ECO:0000313" key="3">
    <source>
        <dbReference type="EMBL" id="WCT79767.1"/>
    </source>
</evidence>
<dbReference type="Gene3D" id="6.10.30.10">
    <property type="match status" value="1"/>
</dbReference>
<feature type="domain" description="ChsH2 rubredoxin-like zinc ribbon" evidence="2">
    <location>
        <begin position="33"/>
        <end position="64"/>
    </location>
</feature>
<dbReference type="InterPro" id="IPR022002">
    <property type="entry name" value="ChsH2_Znr"/>
</dbReference>
<proteinExistence type="predicted"/>
<keyword evidence="3" id="KW-0614">Plasmid</keyword>
<dbReference type="EMBL" id="CP117418">
    <property type="protein sequence ID" value="WCT79767.1"/>
    <property type="molecule type" value="Genomic_DNA"/>
</dbReference>
<dbReference type="InterPro" id="IPR012340">
    <property type="entry name" value="NA-bd_OB-fold"/>
</dbReference>
<dbReference type="PANTHER" id="PTHR34075:SF5">
    <property type="entry name" value="BLR3430 PROTEIN"/>
    <property type="match status" value="1"/>
</dbReference>
<reference evidence="3 4" key="1">
    <citation type="submission" date="2023-02" db="EMBL/GenBank/DDBJ databases">
        <title>Genome sequence of Novosphingobium humi KACC 19094.</title>
        <authorList>
            <person name="Kim S."/>
            <person name="Heo J."/>
            <person name="Kwon S.-W."/>
        </authorList>
    </citation>
    <scope>NUCLEOTIDE SEQUENCE [LARGE SCALE GENOMIC DNA]</scope>
    <source>
        <strain evidence="3 4">KACC 19094</strain>
        <plasmid evidence="3 4">unnamed1</plasmid>
    </source>
</reference>
<dbReference type="InterPro" id="IPR002347">
    <property type="entry name" value="SDR_fam"/>
</dbReference>
<dbReference type="Proteomes" id="UP001218231">
    <property type="component" value="Plasmid unnamed1"/>
</dbReference>
<dbReference type="SUPFAM" id="SSF51735">
    <property type="entry name" value="NAD(P)-binding Rossmann-fold domains"/>
    <property type="match status" value="1"/>
</dbReference>
<dbReference type="Gene3D" id="3.40.50.720">
    <property type="entry name" value="NAD(P)-binding Rossmann-like Domain"/>
    <property type="match status" value="1"/>
</dbReference>
<keyword evidence="4" id="KW-1185">Reference proteome</keyword>
<sequence>MTRPPHQNRESLAQIPHASPGARSRAMHALSARAAQGRFMLQACTACAAVAWPPRDACPQCWGELAWTDQPAGVCVVTQTAIHASTDPYFRAHLPWRMGTVQLDAGPVAMAHFHGALKPGMRAVMRLMLDRGGNAALFALPAEGTPEMNDPQSDRQWREFVVPVAGRTVLVSDAGHAVGRAMVRALTQAGAGLVVAGMTRPVCVSDGEDAVLGHEAVQVVPLDLTDPASVAAALGMIERPLDIVVNTARHVRGGGVSRDAALAEQQFALEVSAMGLSRLAGAVVPLLAGRPQGAFVDLLSVQALAGDAGFAGFAAAEAARLSLVQSLRHEMRAIGVRVLTVFTGPTDDADHQSLPPPKVAPARLAAAVVDALAQGREQTCVGDVAQDAMARWLVDPALFIREINL</sequence>
<name>A0ABY7U4C8_9SPHN</name>
<dbReference type="Pfam" id="PF12172">
    <property type="entry name" value="zf-ChsH2"/>
    <property type="match status" value="1"/>
</dbReference>
<evidence type="ECO:0000256" key="1">
    <source>
        <dbReference type="SAM" id="MobiDB-lite"/>
    </source>
</evidence>
<dbReference type="PANTHER" id="PTHR34075">
    <property type="entry name" value="BLR3430 PROTEIN"/>
    <property type="match status" value="1"/>
</dbReference>
<dbReference type="Pfam" id="PF00106">
    <property type="entry name" value="adh_short"/>
    <property type="match status" value="1"/>
</dbReference>
<dbReference type="InterPro" id="IPR052513">
    <property type="entry name" value="Thioester_dehydratase-like"/>
</dbReference>
<evidence type="ECO:0000313" key="4">
    <source>
        <dbReference type="Proteomes" id="UP001218231"/>
    </source>
</evidence>
<feature type="region of interest" description="Disordered" evidence="1">
    <location>
        <begin position="1"/>
        <end position="20"/>
    </location>
</feature>
<dbReference type="InterPro" id="IPR036291">
    <property type="entry name" value="NAD(P)-bd_dom_sf"/>
</dbReference>
<dbReference type="SUPFAM" id="SSF50249">
    <property type="entry name" value="Nucleic acid-binding proteins"/>
    <property type="match status" value="1"/>
</dbReference>
<evidence type="ECO:0000259" key="2">
    <source>
        <dbReference type="Pfam" id="PF12172"/>
    </source>
</evidence>
<organism evidence="3 4">
    <name type="scientific">Novosphingobium humi</name>
    <dbReference type="NCBI Taxonomy" id="2282397"/>
    <lineage>
        <taxon>Bacteria</taxon>
        <taxon>Pseudomonadati</taxon>
        <taxon>Pseudomonadota</taxon>
        <taxon>Alphaproteobacteria</taxon>
        <taxon>Sphingomonadales</taxon>
        <taxon>Sphingomonadaceae</taxon>
        <taxon>Novosphingobium</taxon>
    </lineage>
</organism>
<dbReference type="PRINTS" id="PR00081">
    <property type="entry name" value="GDHRDH"/>
</dbReference>
<gene>
    <name evidence="3" type="ORF">PQ457_17015</name>
</gene>
<accession>A0ABY7U4C8</accession>
<protein>
    <submittedName>
        <fullName evidence="3">SDR family NAD(P)-dependent oxidoreductase</fullName>
    </submittedName>
</protein>
<dbReference type="RefSeq" id="WP_273620038.1">
    <property type="nucleotide sequence ID" value="NZ_CP117418.1"/>
</dbReference>
<geneLocation type="plasmid" evidence="3 4">
    <name>unnamed1</name>
</geneLocation>